<dbReference type="Gene3D" id="3.90.70.10">
    <property type="entry name" value="Cysteine proteinases"/>
    <property type="match status" value="1"/>
</dbReference>
<evidence type="ECO:0000256" key="2">
    <source>
        <dbReference type="ARBA" id="ARBA00022670"/>
    </source>
</evidence>
<keyword evidence="2 6" id="KW-0645">Protease</keyword>
<dbReference type="GO" id="GO:0070628">
    <property type="term" value="F:proteasome binding"/>
    <property type="evidence" value="ECO:0007669"/>
    <property type="project" value="TreeGrafter"/>
</dbReference>
<dbReference type="EC" id="3.4.19.12" evidence="6"/>
<protein>
    <recommendedName>
        <fullName evidence="6">Ubiquitin carboxyl-terminal hydrolase</fullName>
        <ecNumber evidence="6">3.4.19.12</ecNumber>
    </recommendedName>
</protein>
<dbReference type="GO" id="GO:0016579">
    <property type="term" value="P:protein deubiquitination"/>
    <property type="evidence" value="ECO:0007669"/>
    <property type="project" value="InterPro"/>
</dbReference>
<dbReference type="Proteomes" id="UP000717585">
    <property type="component" value="Unassembled WGS sequence"/>
</dbReference>
<dbReference type="SUPFAM" id="SSF54236">
    <property type="entry name" value="Ubiquitin-like"/>
    <property type="match status" value="1"/>
</dbReference>
<keyword evidence="4 6" id="KW-0378">Hydrolase</keyword>
<dbReference type="InterPro" id="IPR029071">
    <property type="entry name" value="Ubiquitin-like_domsf"/>
</dbReference>
<reference evidence="9" key="1">
    <citation type="submission" date="2021-05" db="EMBL/GenBank/DDBJ databases">
        <title>A free-living protist that lacks canonical eukaryotic 1 DNA replication and segregation systems.</title>
        <authorList>
            <person name="Salas-Leiva D.E."/>
            <person name="Tromer E.C."/>
            <person name="Curtis B.A."/>
            <person name="Jerlstrom-Hultqvist J."/>
            <person name="Kolisko M."/>
            <person name="Yi Z."/>
            <person name="Salas-Leiva J.S."/>
            <person name="Gallot-Lavallee L."/>
            <person name="Kops G.J.P.L."/>
            <person name="Archibald J.M."/>
            <person name="Simpson A.G.B."/>
            <person name="Roger A.J."/>
        </authorList>
    </citation>
    <scope>NUCLEOTIDE SEQUENCE</scope>
    <source>
        <strain evidence="9">BICM</strain>
    </source>
</reference>
<comment type="catalytic activity">
    <reaction evidence="1 6">
        <text>Thiol-dependent hydrolysis of ester, thioester, amide, peptide and isopeptide bonds formed by the C-terminal Gly of ubiquitin (a 76-residue protein attached to proteins as an intracellular targeting signal).</text>
        <dbReference type="EC" id="3.4.19.12"/>
    </reaction>
</comment>
<dbReference type="OrthoDB" id="333239at2759"/>
<evidence type="ECO:0000256" key="5">
    <source>
        <dbReference type="ARBA" id="ARBA00022807"/>
    </source>
</evidence>
<evidence type="ECO:0000313" key="9">
    <source>
        <dbReference type="EMBL" id="KAG9396813.1"/>
    </source>
</evidence>
<organism evidence="9 10">
    <name type="scientific">Carpediemonas membranifera</name>
    <dbReference type="NCBI Taxonomy" id="201153"/>
    <lineage>
        <taxon>Eukaryota</taxon>
        <taxon>Metamonada</taxon>
        <taxon>Carpediemonas-like organisms</taxon>
        <taxon>Carpediemonas</taxon>
    </lineage>
</organism>
<evidence type="ECO:0000259" key="8">
    <source>
        <dbReference type="PROSITE" id="PS50235"/>
    </source>
</evidence>
<evidence type="ECO:0000256" key="1">
    <source>
        <dbReference type="ARBA" id="ARBA00000707"/>
    </source>
</evidence>
<keyword evidence="10" id="KW-1185">Reference proteome</keyword>
<evidence type="ECO:0000256" key="6">
    <source>
        <dbReference type="RuleBase" id="RU366025"/>
    </source>
</evidence>
<accession>A0A8J6B6Q4</accession>
<dbReference type="PROSITE" id="PS50235">
    <property type="entry name" value="USP_3"/>
    <property type="match status" value="1"/>
</dbReference>
<dbReference type="InterPro" id="IPR038765">
    <property type="entry name" value="Papain-like_cys_pep_sf"/>
</dbReference>
<dbReference type="AlphaFoldDB" id="A0A8J6B6Q4"/>
<dbReference type="EMBL" id="JAHDYR010000005">
    <property type="protein sequence ID" value="KAG9396813.1"/>
    <property type="molecule type" value="Genomic_DNA"/>
</dbReference>
<feature type="domain" description="USP" evidence="8">
    <location>
        <begin position="100"/>
        <end position="471"/>
    </location>
</feature>
<comment type="caution">
    <text evidence="9">The sequence shown here is derived from an EMBL/GenBank/DDBJ whole genome shotgun (WGS) entry which is preliminary data.</text>
</comment>
<sequence>MSAQSLKVVVRWGKRVFNVGLDTSADLLQFKTQLFSVTNVPPDRQFLLGTGSCAGLLADDVDLSSLAIHANQEFLLIGSDHVVNLSTESADTEMSAEVQVGLENLGNTCYLNSCVQMLKSVPELVEFLKNYSSADEYDPDHKLVAQISKVISSLVAGRKSVYPAQLVSQLRENHPQFAEKGEHGAFMQQDAEEAFTQLVTSLNKRLTTTNVSQEASKEDEVADVPMEGPDAPLATDKLMERLFGIGTRQTMRLAGTDDTPVASESAETLWKLTCHIGNSTSQLLQGLQESAVETIERKDPETNEDRVYERKTELVRLPEYVTVQFMRFFWDQQNQKKQKILRSVRYPATFDAAPLCTPELQETIKDYRRAATKARDIMDGLAEGTAEPPEMPRQDGIIVNNLSGMYELHAVITHKGRRADGGHYLGWARDAQGQWQRYDDDKVTPITEKDALELHGGGDWHTAYMALYKAKTTV</sequence>
<dbReference type="PROSITE" id="PS00973">
    <property type="entry name" value="USP_2"/>
    <property type="match status" value="1"/>
</dbReference>
<dbReference type="InterPro" id="IPR044635">
    <property type="entry name" value="UBP14-like"/>
</dbReference>
<gene>
    <name evidence="9" type="ORF">J8273_1856</name>
</gene>
<dbReference type="InterPro" id="IPR001394">
    <property type="entry name" value="Peptidase_C19_UCH"/>
</dbReference>
<dbReference type="PROSITE" id="PS00972">
    <property type="entry name" value="USP_1"/>
    <property type="match status" value="1"/>
</dbReference>
<feature type="region of interest" description="Disordered" evidence="7">
    <location>
        <begin position="211"/>
        <end position="231"/>
    </location>
</feature>
<dbReference type="GO" id="GO:0043161">
    <property type="term" value="P:proteasome-mediated ubiquitin-dependent protein catabolic process"/>
    <property type="evidence" value="ECO:0007669"/>
    <property type="project" value="InterPro"/>
</dbReference>
<dbReference type="GO" id="GO:0004843">
    <property type="term" value="F:cysteine-type deubiquitinase activity"/>
    <property type="evidence" value="ECO:0007669"/>
    <property type="project" value="UniProtKB-UniRule"/>
</dbReference>
<comment type="similarity">
    <text evidence="6">Belongs to the peptidase C19 family.</text>
</comment>
<proteinExistence type="inferred from homology"/>
<dbReference type="GO" id="GO:0061136">
    <property type="term" value="P:regulation of proteasomal protein catabolic process"/>
    <property type="evidence" value="ECO:0007669"/>
    <property type="project" value="TreeGrafter"/>
</dbReference>
<name>A0A8J6B6Q4_9EUKA</name>
<dbReference type="Gene3D" id="3.10.20.90">
    <property type="entry name" value="Phosphatidylinositol 3-kinase Catalytic Subunit, Chain A, domain 1"/>
    <property type="match status" value="1"/>
</dbReference>
<dbReference type="SMART" id="SM00213">
    <property type="entry name" value="UBQ"/>
    <property type="match status" value="1"/>
</dbReference>
<dbReference type="Pfam" id="PF00443">
    <property type="entry name" value="UCH"/>
    <property type="match status" value="1"/>
</dbReference>
<dbReference type="InterPro" id="IPR018200">
    <property type="entry name" value="USP_CS"/>
</dbReference>
<dbReference type="PANTHER" id="PTHR43982:SF1">
    <property type="entry name" value="UBIQUITIN CARBOXYL-TERMINAL HYDROLASE 14"/>
    <property type="match status" value="1"/>
</dbReference>
<evidence type="ECO:0000256" key="4">
    <source>
        <dbReference type="ARBA" id="ARBA00022801"/>
    </source>
</evidence>
<dbReference type="InterPro" id="IPR000626">
    <property type="entry name" value="Ubiquitin-like_dom"/>
</dbReference>
<dbReference type="PANTHER" id="PTHR43982">
    <property type="entry name" value="UBIQUITIN CARBOXYL-TERMINAL HYDROLASE"/>
    <property type="match status" value="1"/>
</dbReference>
<dbReference type="SUPFAM" id="SSF54001">
    <property type="entry name" value="Cysteine proteinases"/>
    <property type="match status" value="1"/>
</dbReference>
<dbReference type="InterPro" id="IPR028889">
    <property type="entry name" value="USP"/>
</dbReference>
<keyword evidence="5 6" id="KW-0788">Thiol protease</keyword>
<evidence type="ECO:0000256" key="7">
    <source>
        <dbReference type="SAM" id="MobiDB-lite"/>
    </source>
</evidence>
<keyword evidence="3 6" id="KW-0833">Ubl conjugation pathway</keyword>
<evidence type="ECO:0000256" key="3">
    <source>
        <dbReference type="ARBA" id="ARBA00022786"/>
    </source>
</evidence>
<evidence type="ECO:0000313" key="10">
    <source>
        <dbReference type="Proteomes" id="UP000717585"/>
    </source>
</evidence>